<evidence type="ECO:0000313" key="1">
    <source>
        <dbReference type="EMBL" id="QHS94531.1"/>
    </source>
</evidence>
<dbReference type="EMBL" id="MN739226">
    <property type="protein sequence ID" value="QHS94531.1"/>
    <property type="molecule type" value="Genomic_DNA"/>
</dbReference>
<dbReference type="AlphaFoldDB" id="A0A6C0BRW1"/>
<accession>A0A6C0BRW1</accession>
<sequence>MAAIHWKASEHTLSEKIPKYVRQLHKGSGPGNGKPNPIHHYRRSLCDSNCNTKITHLIPYKDKCCNIGPNKGIRSGMTNARVLVDANNNKSTLINHKYCNSTSELLRRRCSLYSQHMSGNVITGIDYTAHPSSNPDGSQVRRMTNCNTSCTTIYKPNNKQFGVQGAVDSSSRIHRLRNNTMRRNLNSLSKTYGLNSATMVYGSPSYNIKSKENNLTLGLCRRNGKKLTCI</sequence>
<reference evidence="1" key="1">
    <citation type="journal article" date="2020" name="Nature">
        <title>Giant virus diversity and host interactions through global metagenomics.</title>
        <authorList>
            <person name="Schulz F."/>
            <person name="Roux S."/>
            <person name="Paez-Espino D."/>
            <person name="Jungbluth S."/>
            <person name="Walsh D.A."/>
            <person name="Denef V.J."/>
            <person name="McMahon K.D."/>
            <person name="Konstantinidis K.T."/>
            <person name="Eloe-Fadrosh E.A."/>
            <person name="Kyrpides N.C."/>
            <person name="Woyke T."/>
        </authorList>
    </citation>
    <scope>NUCLEOTIDE SEQUENCE</scope>
    <source>
        <strain evidence="1">GVMAG-M-3300018416-45</strain>
    </source>
</reference>
<protein>
    <submittedName>
        <fullName evidence="1">Uncharacterized protein</fullName>
    </submittedName>
</protein>
<organism evidence="1">
    <name type="scientific">viral metagenome</name>
    <dbReference type="NCBI Taxonomy" id="1070528"/>
    <lineage>
        <taxon>unclassified sequences</taxon>
        <taxon>metagenomes</taxon>
        <taxon>organismal metagenomes</taxon>
    </lineage>
</organism>
<proteinExistence type="predicted"/>
<name>A0A6C0BRW1_9ZZZZ</name>